<proteinExistence type="predicted"/>
<organism evidence="1 2">
    <name type="scientific">Setaria italica</name>
    <name type="common">Foxtail millet</name>
    <name type="synonym">Panicum italicum</name>
    <dbReference type="NCBI Taxonomy" id="4555"/>
    <lineage>
        <taxon>Eukaryota</taxon>
        <taxon>Viridiplantae</taxon>
        <taxon>Streptophyta</taxon>
        <taxon>Embryophyta</taxon>
        <taxon>Tracheophyta</taxon>
        <taxon>Spermatophyta</taxon>
        <taxon>Magnoliopsida</taxon>
        <taxon>Liliopsida</taxon>
        <taxon>Poales</taxon>
        <taxon>Poaceae</taxon>
        <taxon>PACMAD clade</taxon>
        <taxon>Panicoideae</taxon>
        <taxon>Panicodae</taxon>
        <taxon>Paniceae</taxon>
        <taxon>Cenchrinae</taxon>
        <taxon>Setaria</taxon>
    </lineage>
</organism>
<evidence type="ECO:0000313" key="1">
    <source>
        <dbReference type="EnsemblPlants" id="KQL29435"/>
    </source>
</evidence>
<accession>K3Z077</accession>
<dbReference type="EMBL" id="AGNK02000241">
    <property type="status" value="NOT_ANNOTATED_CDS"/>
    <property type="molecule type" value="Genomic_DNA"/>
</dbReference>
<name>K3Z077_SETIT</name>
<reference evidence="1" key="2">
    <citation type="submission" date="2018-08" db="UniProtKB">
        <authorList>
            <consortium name="EnsemblPlants"/>
        </authorList>
    </citation>
    <scope>IDENTIFICATION</scope>
    <source>
        <strain evidence="1">Yugu1</strain>
    </source>
</reference>
<protein>
    <submittedName>
        <fullName evidence="1">Uncharacterized protein</fullName>
    </submittedName>
</protein>
<dbReference type="Proteomes" id="UP000004995">
    <property type="component" value="Unassembled WGS sequence"/>
</dbReference>
<evidence type="ECO:0000313" key="2">
    <source>
        <dbReference type="Proteomes" id="UP000004995"/>
    </source>
</evidence>
<dbReference type="Gramene" id="KQL29435">
    <property type="protein sequence ID" value="KQL29435"/>
    <property type="gene ID" value="SETIT_019938mg"/>
</dbReference>
<dbReference type="AlphaFoldDB" id="K3Z077"/>
<dbReference type="EnsemblPlants" id="KQL29435">
    <property type="protein sequence ID" value="KQL29435"/>
    <property type="gene ID" value="SETIT_019938mg"/>
</dbReference>
<sequence>MDECIVGHNICMKPLIIDQILGYRKLPVHAKTLNQNVIRTCVWYDTFLDHVYQELQNS</sequence>
<reference evidence="2" key="1">
    <citation type="journal article" date="2012" name="Nat. Biotechnol.">
        <title>Reference genome sequence of the model plant Setaria.</title>
        <authorList>
            <person name="Bennetzen J.L."/>
            <person name="Schmutz J."/>
            <person name="Wang H."/>
            <person name="Percifield R."/>
            <person name="Hawkins J."/>
            <person name="Pontaroli A.C."/>
            <person name="Estep M."/>
            <person name="Feng L."/>
            <person name="Vaughn J.N."/>
            <person name="Grimwood J."/>
            <person name="Jenkins J."/>
            <person name="Barry K."/>
            <person name="Lindquist E."/>
            <person name="Hellsten U."/>
            <person name="Deshpande S."/>
            <person name="Wang X."/>
            <person name="Wu X."/>
            <person name="Mitros T."/>
            <person name="Triplett J."/>
            <person name="Yang X."/>
            <person name="Ye C.Y."/>
            <person name="Mauro-Herrera M."/>
            <person name="Wang L."/>
            <person name="Li P."/>
            <person name="Sharma M."/>
            <person name="Sharma R."/>
            <person name="Ronald P.C."/>
            <person name="Panaud O."/>
            <person name="Kellogg E.A."/>
            <person name="Brutnell T.P."/>
            <person name="Doust A.N."/>
            <person name="Tuskan G.A."/>
            <person name="Rokhsar D."/>
            <person name="Devos K.M."/>
        </authorList>
    </citation>
    <scope>NUCLEOTIDE SEQUENCE [LARGE SCALE GENOMIC DNA]</scope>
    <source>
        <strain evidence="2">cv. Yugu1</strain>
    </source>
</reference>
<dbReference type="HOGENOM" id="CLU_2982644_0_0_1"/>
<dbReference type="InParanoid" id="K3Z077"/>
<keyword evidence="2" id="KW-1185">Reference proteome</keyword>